<sequence length="192" mass="21404">MRNLLFYIRILINFLRYKFIFHKSKKFLIDFNSSIFGGKMISLGQSFGAKRGLRMEAYGERNSLKIQIGDYVNFGENVHLGAINQINIGNNVLLGSRIIIIDHNHGCYNGDEQSSPNEPPTSRKLYSNGPINIGNNVWIGDGVVILPNVSIGDGAVIAANTVITKNIDANTIVGGNPMKLLKKYNFTTNRWE</sequence>
<protein>
    <submittedName>
        <fullName evidence="4">Acetyltransferase</fullName>
    </submittedName>
</protein>
<dbReference type="SUPFAM" id="SSF51161">
    <property type="entry name" value="Trimeric LpxA-like enzymes"/>
    <property type="match status" value="1"/>
</dbReference>
<dbReference type="Gene3D" id="2.160.10.10">
    <property type="entry name" value="Hexapeptide repeat proteins"/>
    <property type="match status" value="1"/>
</dbReference>
<dbReference type="PANTHER" id="PTHR23416">
    <property type="entry name" value="SIALIC ACID SYNTHASE-RELATED"/>
    <property type="match status" value="1"/>
</dbReference>
<dbReference type="InterPro" id="IPR011004">
    <property type="entry name" value="Trimer_LpxA-like_sf"/>
</dbReference>
<keyword evidence="1" id="KW-0808">Transferase</keyword>
<evidence type="ECO:0000256" key="2">
    <source>
        <dbReference type="ARBA" id="ARBA00022737"/>
    </source>
</evidence>
<dbReference type="InterPro" id="IPR018357">
    <property type="entry name" value="Hexapep_transf_CS"/>
</dbReference>
<evidence type="ECO:0000256" key="3">
    <source>
        <dbReference type="ARBA" id="ARBA00023315"/>
    </source>
</evidence>
<dbReference type="RefSeq" id="WP_286486663.1">
    <property type="nucleotide sequence ID" value="NZ_JACALR010000006.1"/>
</dbReference>
<reference evidence="4" key="2">
    <citation type="journal article" date="2022" name="Sci. Total Environ.">
        <title>Prevalence, transmission, and molecular epidemiology of tet(X)-positive bacteria among humans, animals, and environmental niches in China: An epidemiological, and genomic-based study.</title>
        <authorList>
            <person name="Dong N."/>
            <person name="Zeng Y."/>
            <person name="Cai C."/>
            <person name="Sun C."/>
            <person name="Lu J."/>
            <person name="Liu C."/>
            <person name="Zhou H."/>
            <person name="Sun Q."/>
            <person name="Shu L."/>
            <person name="Wang H."/>
            <person name="Wang Y."/>
            <person name="Wang S."/>
            <person name="Wu C."/>
            <person name="Chan E.W."/>
            <person name="Chen G."/>
            <person name="Shen Z."/>
            <person name="Chen S."/>
            <person name="Zhang R."/>
        </authorList>
    </citation>
    <scope>NUCLEOTIDE SEQUENCE</scope>
    <source>
        <strain evidence="4">210</strain>
    </source>
</reference>
<keyword evidence="3" id="KW-0012">Acyltransferase</keyword>
<proteinExistence type="predicted"/>
<reference evidence="4" key="1">
    <citation type="submission" date="2020-06" db="EMBL/GenBank/DDBJ databases">
        <authorList>
            <person name="Dong N."/>
        </authorList>
    </citation>
    <scope>NUCLEOTIDE SEQUENCE</scope>
    <source>
        <strain evidence="4">210</strain>
    </source>
</reference>
<evidence type="ECO:0000313" key="5">
    <source>
        <dbReference type="Proteomes" id="UP001173578"/>
    </source>
</evidence>
<dbReference type="Pfam" id="PF00132">
    <property type="entry name" value="Hexapep"/>
    <property type="match status" value="1"/>
</dbReference>
<gene>
    <name evidence="4" type="ORF">HX095_13610</name>
</gene>
<dbReference type="PROSITE" id="PS00101">
    <property type="entry name" value="HEXAPEP_TRANSFERASES"/>
    <property type="match status" value="1"/>
</dbReference>
<organism evidence="4 5">
    <name type="scientific">Empedobacter falsenii</name>
    <dbReference type="NCBI Taxonomy" id="343874"/>
    <lineage>
        <taxon>Bacteria</taxon>
        <taxon>Pseudomonadati</taxon>
        <taxon>Bacteroidota</taxon>
        <taxon>Flavobacteriia</taxon>
        <taxon>Flavobacteriales</taxon>
        <taxon>Weeksellaceae</taxon>
        <taxon>Empedobacter</taxon>
    </lineage>
</organism>
<name>A0AAW7DJS2_9FLAO</name>
<dbReference type="InterPro" id="IPR001451">
    <property type="entry name" value="Hexapep"/>
</dbReference>
<accession>A0AAW7DJS2</accession>
<dbReference type="AlphaFoldDB" id="A0AAW7DJS2"/>
<dbReference type="CDD" id="cd04647">
    <property type="entry name" value="LbH_MAT_like"/>
    <property type="match status" value="1"/>
</dbReference>
<dbReference type="GO" id="GO:0016746">
    <property type="term" value="F:acyltransferase activity"/>
    <property type="evidence" value="ECO:0007669"/>
    <property type="project" value="UniProtKB-KW"/>
</dbReference>
<keyword evidence="2" id="KW-0677">Repeat</keyword>
<evidence type="ECO:0000313" key="4">
    <source>
        <dbReference type="EMBL" id="MDM1552248.1"/>
    </source>
</evidence>
<evidence type="ECO:0000256" key="1">
    <source>
        <dbReference type="ARBA" id="ARBA00022679"/>
    </source>
</evidence>
<dbReference type="PANTHER" id="PTHR23416:SF78">
    <property type="entry name" value="LIPOPOLYSACCHARIDE BIOSYNTHESIS O-ACETYL TRANSFERASE WBBJ-RELATED"/>
    <property type="match status" value="1"/>
</dbReference>
<dbReference type="Proteomes" id="UP001173578">
    <property type="component" value="Unassembled WGS sequence"/>
</dbReference>
<dbReference type="InterPro" id="IPR051159">
    <property type="entry name" value="Hexapeptide_acetyltransf"/>
</dbReference>
<comment type="caution">
    <text evidence="4">The sequence shown here is derived from an EMBL/GenBank/DDBJ whole genome shotgun (WGS) entry which is preliminary data.</text>
</comment>
<dbReference type="EMBL" id="JACALR010000006">
    <property type="protein sequence ID" value="MDM1552248.1"/>
    <property type="molecule type" value="Genomic_DNA"/>
</dbReference>